<dbReference type="GO" id="GO:0005634">
    <property type="term" value="C:nucleus"/>
    <property type="evidence" value="ECO:0007669"/>
    <property type="project" value="TreeGrafter"/>
</dbReference>
<protein>
    <submittedName>
        <fullName evidence="5">WD40-repeat-containing domain protein</fullName>
    </submittedName>
</protein>
<evidence type="ECO:0000313" key="5">
    <source>
        <dbReference type="EMBL" id="RKP22972.1"/>
    </source>
</evidence>
<reference evidence="6" key="1">
    <citation type="journal article" date="2018" name="Nat. Microbiol.">
        <title>Leveraging single-cell genomics to expand the fungal tree of life.</title>
        <authorList>
            <person name="Ahrendt S.R."/>
            <person name="Quandt C.A."/>
            <person name="Ciobanu D."/>
            <person name="Clum A."/>
            <person name="Salamov A."/>
            <person name="Andreopoulos B."/>
            <person name="Cheng J.F."/>
            <person name="Woyke T."/>
            <person name="Pelin A."/>
            <person name="Henrissat B."/>
            <person name="Reynolds N.K."/>
            <person name="Benny G.L."/>
            <person name="Smith M.E."/>
            <person name="James T.Y."/>
            <person name="Grigoriev I.V."/>
        </authorList>
    </citation>
    <scope>NUCLEOTIDE SEQUENCE [LARGE SCALE GENOMIC DNA]</scope>
    <source>
        <strain evidence="6">Benny S71-1</strain>
    </source>
</reference>
<evidence type="ECO:0000313" key="6">
    <source>
        <dbReference type="Proteomes" id="UP000278143"/>
    </source>
</evidence>
<dbReference type="EMBL" id="KZ991436">
    <property type="protein sequence ID" value="RKP22972.1"/>
    <property type="molecule type" value="Genomic_DNA"/>
</dbReference>
<comment type="similarity">
    <text evidence="3">Belongs to the WD repeat cdt2 family.</text>
</comment>
<dbReference type="InterPro" id="IPR001680">
    <property type="entry name" value="WD40_rpt"/>
</dbReference>
<evidence type="ECO:0000256" key="3">
    <source>
        <dbReference type="ARBA" id="ARBA00038344"/>
    </source>
</evidence>
<dbReference type="Pfam" id="PF00400">
    <property type="entry name" value="WD40"/>
    <property type="match status" value="4"/>
</dbReference>
<dbReference type="SUPFAM" id="SSF50978">
    <property type="entry name" value="WD40 repeat-like"/>
    <property type="match status" value="1"/>
</dbReference>
<keyword evidence="6" id="KW-1185">Reference proteome</keyword>
<feature type="repeat" description="WD" evidence="4">
    <location>
        <begin position="212"/>
        <end position="244"/>
    </location>
</feature>
<organism evidence="5 6">
    <name type="scientific">Syncephalis pseudoplumigaleata</name>
    <dbReference type="NCBI Taxonomy" id="1712513"/>
    <lineage>
        <taxon>Eukaryota</taxon>
        <taxon>Fungi</taxon>
        <taxon>Fungi incertae sedis</taxon>
        <taxon>Zoopagomycota</taxon>
        <taxon>Zoopagomycotina</taxon>
        <taxon>Zoopagomycetes</taxon>
        <taxon>Zoopagales</taxon>
        <taxon>Piptocephalidaceae</taxon>
        <taxon>Syncephalis</taxon>
    </lineage>
</organism>
<proteinExistence type="inferred from homology"/>
<sequence length="271" mass="30135">MLLLLGIFATSGRDGNVLMWDMRCMAVASTDEFCHHRPANRIANANARVTETAGPRKRRRTLTDTHKSVSSILFLKHRDHLLASAGASDGLIKYWDVRHHGSYSGKDIPTPVARSEYSGIGKRPHGISSIVLDHSGTRLLATSTDNTIYQYDARVLGRSRAMFTADDYHCSNFYVGAALSPDGRFLLTGSTNEHAYIWDLDTPNAQQKPIKLRGHTGEVSRVHWSNRDPHELVTCSDDGTMRIWHADRELARAYRADTTLDGDVGMAVLCT</sequence>
<dbReference type="InterPro" id="IPR051865">
    <property type="entry name" value="WD-repeat_CDT2_adapter"/>
</dbReference>
<dbReference type="PANTHER" id="PTHR22852:SF0">
    <property type="entry name" value="DENTICLELESS PROTEIN HOMOLOG"/>
    <property type="match status" value="1"/>
</dbReference>
<accession>A0A4P9YU95</accession>
<dbReference type="InterPro" id="IPR015943">
    <property type="entry name" value="WD40/YVTN_repeat-like_dom_sf"/>
</dbReference>
<dbReference type="OrthoDB" id="2096344at2759"/>
<name>A0A4P9YU95_9FUNG</name>
<dbReference type="PANTHER" id="PTHR22852">
    <property type="entry name" value="LETHAL 2 DENTICLELESS PROTEIN RETINOIC ACID-REGULATED NUCLEAR MATRIX-ASSOCIATED PROTEIN"/>
    <property type="match status" value="1"/>
</dbReference>
<dbReference type="Proteomes" id="UP000278143">
    <property type="component" value="Unassembled WGS sequence"/>
</dbReference>
<dbReference type="AlphaFoldDB" id="A0A4P9YU95"/>
<keyword evidence="4" id="KW-0853">WD repeat</keyword>
<dbReference type="Gene3D" id="2.130.10.10">
    <property type="entry name" value="YVTN repeat-like/Quinoprotein amine dehydrogenase"/>
    <property type="match status" value="3"/>
</dbReference>
<dbReference type="SMART" id="SM00320">
    <property type="entry name" value="WD40"/>
    <property type="match status" value="4"/>
</dbReference>
<gene>
    <name evidence="5" type="ORF">SYNPS1DRAFT_31337</name>
</gene>
<dbReference type="GO" id="GO:0030674">
    <property type="term" value="F:protein-macromolecule adaptor activity"/>
    <property type="evidence" value="ECO:0007669"/>
    <property type="project" value="TreeGrafter"/>
</dbReference>
<keyword evidence="2" id="KW-0833">Ubl conjugation pathway</keyword>
<dbReference type="PROSITE" id="PS50294">
    <property type="entry name" value="WD_REPEATS_REGION"/>
    <property type="match status" value="1"/>
</dbReference>
<evidence type="ECO:0000256" key="4">
    <source>
        <dbReference type="PROSITE-ProRule" id="PRU00221"/>
    </source>
</evidence>
<evidence type="ECO:0000256" key="1">
    <source>
        <dbReference type="ARBA" id="ARBA00004906"/>
    </source>
</evidence>
<feature type="repeat" description="WD" evidence="4">
    <location>
        <begin position="178"/>
        <end position="208"/>
    </location>
</feature>
<dbReference type="GO" id="GO:0043161">
    <property type="term" value="P:proteasome-mediated ubiquitin-dependent protein catabolic process"/>
    <property type="evidence" value="ECO:0007669"/>
    <property type="project" value="TreeGrafter"/>
</dbReference>
<evidence type="ECO:0000256" key="2">
    <source>
        <dbReference type="ARBA" id="ARBA00022786"/>
    </source>
</evidence>
<comment type="pathway">
    <text evidence="1">Protein modification; protein ubiquitination.</text>
</comment>
<dbReference type="PROSITE" id="PS50082">
    <property type="entry name" value="WD_REPEATS_2"/>
    <property type="match status" value="2"/>
</dbReference>
<dbReference type="InterPro" id="IPR036322">
    <property type="entry name" value="WD40_repeat_dom_sf"/>
</dbReference>